<dbReference type="AlphaFoldDB" id="A0A433QJN5"/>
<name>A0A433QJN5_9FUNG</name>
<organism evidence="2 3">
    <name type="scientific">Jimgerdemannia flammicorona</name>
    <dbReference type="NCBI Taxonomy" id="994334"/>
    <lineage>
        <taxon>Eukaryota</taxon>
        <taxon>Fungi</taxon>
        <taxon>Fungi incertae sedis</taxon>
        <taxon>Mucoromycota</taxon>
        <taxon>Mucoromycotina</taxon>
        <taxon>Endogonomycetes</taxon>
        <taxon>Endogonales</taxon>
        <taxon>Endogonaceae</taxon>
        <taxon>Jimgerdemannia</taxon>
    </lineage>
</organism>
<protein>
    <submittedName>
        <fullName evidence="2">Uncharacterized protein</fullName>
    </submittedName>
</protein>
<dbReference type="EMBL" id="RBNJ01004431">
    <property type="protein sequence ID" value="RUS29993.1"/>
    <property type="molecule type" value="Genomic_DNA"/>
</dbReference>
<sequence>MPEQVSLLTLLTYTNDQPHSGRQQQGQEQYLRNPTTAAAHDPAPFSDSAQQFLPAPPTTLKRRHHDHTLRIPASAAMASS</sequence>
<reference evidence="2 3" key="1">
    <citation type="journal article" date="2018" name="New Phytol.">
        <title>Phylogenomics of Endogonaceae and evolution of mycorrhizas within Mucoromycota.</title>
        <authorList>
            <person name="Chang Y."/>
            <person name="Desiro A."/>
            <person name="Na H."/>
            <person name="Sandor L."/>
            <person name="Lipzen A."/>
            <person name="Clum A."/>
            <person name="Barry K."/>
            <person name="Grigoriev I.V."/>
            <person name="Martin F.M."/>
            <person name="Stajich J.E."/>
            <person name="Smith M.E."/>
            <person name="Bonito G."/>
            <person name="Spatafora J.W."/>
        </authorList>
    </citation>
    <scope>NUCLEOTIDE SEQUENCE [LARGE SCALE GENOMIC DNA]</scope>
    <source>
        <strain evidence="2 3">AD002</strain>
    </source>
</reference>
<evidence type="ECO:0000313" key="2">
    <source>
        <dbReference type="EMBL" id="RUS29993.1"/>
    </source>
</evidence>
<gene>
    <name evidence="2" type="ORF">BC938DRAFT_479980</name>
</gene>
<evidence type="ECO:0000313" key="3">
    <source>
        <dbReference type="Proteomes" id="UP000274822"/>
    </source>
</evidence>
<proteinExistence type="predicted"/>
<comment type="caution">
    <text evidence="2">The sequence shown here is derived from an EMBL/GenBank/DDBJ whole genome shotgun (WGS) entry which is preliminary data.</text>
</comment>
<dbReference type="Proteomes" id="UP000274822">
    <property type="component" value="Unassembled WGS sequence"/>
</dbReference>
<accession>A0A433QJN5</accession>
<feature type="region of interest" description="Disordered" evidence="1">
    <location>
        <begin position="35"/>
        <end position="80"/>
    </location>
</feature>
<evidence type="ECO:0000256" key="1">
    <source>
        <dbReference type="SAM" id="MobiDB-lite"/>
    </source>
</evidence>
<keyword evidence="3" id="KW-1185">Reference proteome</keyword>